<feature type="region of interest" description="Disordered" evidence="1">
    <location>
        <begin position="251"/>
        <end position="318"/>
    </location>
</feature>
<evidence type="ECO:0000313" key="3">
    <source>
        <dbReference type="Proteomes" id="UP000695022"/>
    </source>
</evidence>
<dbReference type="InterPro" id="IPR050302">
    <property type="entry name" value="Rab_GAP_TBC_domain"/>
</dbReference>
<dbReference type="SUPFAM" id="SSF47923">
    <property type="entry name" value="Ypt/Rab-GAP domain of gyp1p"/>
    <property type="match status" value="1"/>
</dbReference>
<dbReference type="PANTHER" id="PTHR47219:SF4">
    <property type="entry name" value="TBC1 DOMAIN FAMILY MEMBER 10A"/>
    <property type="match status" value="1"/>
</dbReference>
<accession>A0ABM1EHD0</accession>
<gene>
    <name evidence="4" type="primary">LOC106812282</name>
</gene>
<evidence type="ECO:0000259" key="2">
    <source>
        <dbReference type="PROSITE" id="PS50086"/>
    </source>
</evidence>
<feature type="region of interest" description="Disordered" evidence="1">
    <location>
        <begin position="97"/>
        <end position="224"/>
    </location>
</feature>
<evidence type="ECO:0000256" key="1">
    <source>
        <dbReference type="SAM" id="MobiDB-lite"/>
    </source>
</evidence>
<keyword evidence="3" id="KW-1185">Reference proteome</keyword>
<feature type="domain" description="Rab-GAP TBC" evidence="2">
    <location>
        <begin position="1"/>
        <end position="29"/>
    </location>
</feature>
<dbReference type="RefSeq" id="XP_014671601.1">
    <property type="nucleotide sequence ID" value="XM_014816115.1"/>
</dbReference>
<proteinExistence type="predicted"/>
<dbReference type="PANTHER" id="PTHR47219">
    <property type="entry name" value="RAB GTPASE-ACTIVATING PROTEIN 1-LIKE"/>
    <property type="match status" value="1"/>
</dbReference>
<evidence type="ECO:0000313" key="4">
    <source>
        <dbReference type="RefSeq" id="XP_014671601.1"/>
    </source>
</evidence>
<feature type="compositionally biased region" description="Polar residues" evidence="1">
    <location>
        <begin position="285"/>
        <end position="305"/>
    </location>
</feature>
<dbReference type="GeneID" id="106812282"/>
<dbReference type="Pfam" id="PF00566">
    <property type="entry name" value="RabGAP-TBC"/>
    <property type="match status" value="1"/>
</dbReference>
<feature type="compositionally biased region" description="Polar residues" evidence="1">
    <location>
        <begin position="166"/>
        <end position="179"/>
    </location>
</feature>
<dbReference type="PROSITE" id="PS50086">
    <property type="entry name" value="TBC_RABGAP"/>
    <property type="match status" value="1"/>
</dbReference>
<reference evidence="4" key="1">
    <citation type="submission" date="2025-08" db="UniProtKB">
        <authorList>
            <consortium name="RefSeq"/>
        </authorList>
    </citation>
    <scope>IDENTIFICATION</scope>
</reference>
<organism evidence="3 4">
    <name type="scientific">Priapulus caudatus</name>
    <name type="common">Priapulid worm</name>
    <dbReference type="NCBI Taxonomy" id="37621"/>
    <lineage>
        <taxon>Eukaryota</taxon>
        <taxon>Metazoa</taxon>
        <taxon>Ecdysozoa</taxon>
        <taxon>Scalidophora</taxon>
        <taxon>Priapulida</taxon>
        <taxon>Priapulimorpha</taxon>
        <taxon>Priapulimorphida</taxon>
        <taxon>Priapulidae</taxon>
        <taxon>Priapulus</taxon>
    </lineage>
</organism>
<dbReference type="Gene3D" id="1.10.472.80">
    <property type="entry name" value="Ypt/Rab-GAP domain of gyp1p, domain 3"/>
    <property type="match status" value="1"/>
</dbReference>
<dbReference type="Proteomes" id="UP000695022">
    <property type="component" value="Unplaced"/>
</dbReference>
<feature type="compositionally biased region" description="Polar residues" evidence="1">
    <location>
        <begin position="122"/>
        <end position="131"/>
    </location>
</feature>
<dbReference type="InterPro" id="IPR000195">
    <property type="entry name" value="Rab-GAP-TBC_dom"/>
</dbReference>
<name>A0ABM1EHD0_PRICU</name>
<protein>
    <submittedName>
        <fullName evidence="4">TBC1 domain family member 10A-like</fullName>
    </submittedName>
</protein>
<dbReference type="InterPro" id="IPR035969">
    <property type="entry name" value="Rab-GAP_TBC_sf"/>
</dbReference>
<sequence>MTEWFMCIYSRTLPWASVLRVWDMFFCEGVKVMFKVALVLLKSMLGRPEQLKQCPDMDETLDRLRNVDQEYMQEDYLAFEATRIKITERDMEKEHQLQVAKRRLQKEREQGTFANLPPATVSAPSTLTHSGGTYHPPGGANAAPLSPFHTPTNGSPSGALPPQQPPRSQTPDGVSTMSRLASKPPRGAATSRPKSTEEAAAAAGKMRRSSGRRAAGSGSPPATIVPFVAMPASLAGRHDYAADAEYPDFLPRAMSPPGGASAQLKVGGERRSGRVTPQRRPVTPETPSRDSTSPVEPNGGLTPTSGERPGYTRHVYTS</sequence>